<name>A0A378JRT3_9GAMM</name>
<dbReference type="RefSeq" id="WP_115330520.1">
    <property type="nucleotide sequence ID" value="NZ_CAAAHP010000007.1"/>
</dbReference>
<organism evidence="4 5">
    <name type="scientific">Legionella busanensis</name>
    <dbReference type="NCBI Taxonomy" id="190655"/>
    <lineage>
        <taxon>Bacteria</taxon>
        <taxon>Pseudomonadati</taxon>
        <taxon>Pseudomonadota</taxon>
        <taxon>Gammaproteobacteria</taxon>
        <taxon>Legionellales</taxon>
        <taxon>Legionellaceae</taxon>
        <taxon>Legionella</taxon>
    </lineage>
</organism>
<dbReference type="InterPro" id="IPR011250">
    <property type="entry name" value="OMP/PagP_B-barrel"/>
</dbReference>
<keyword evidence="1 2" id="KW-0732">Signal</keyword>
<evidence type="ECO:0000313" key="4">
    <source>
        <dbReference type="EMBL" id="STX50842.1"/>
    </source>
</evidence>
<keyword evidence="5" id="KW-1185">Reference proteome</keyword>
<dbReference type="AlphaFoldDB" id="A0A378JRT3"/>
<proteinExistence type="predicted"/>
<dbReference type="Gene3D" id="2.40.160.20">
    <property type="match status" value="1"/>
</dbReference>
<feature type="domain" description="Outer membrane protein beta-barrel" evidence="3">
    <location>
        <begin position="41"/>
        <end position="245"/>
    </location>
</feature>
<accession>A0A378JRT3</accession>
<dbReference type="InterPro" id="IPR027385">
    <property type="entry name" value="Beta-barrel_OMP"/>
</dbReference>
<dbReference type="Proteomes" id="UP000254794">
    <property type="component" value="Unassembled WGS sequence"/>
</dbReference>
<dbReference type="Pfam" id="PF13505">
    <property type="entry name" value="OMP_b-brl"/>
    <property type="match status" value="1"/>
</dbReference>
<evidence type="ECO:0000259" key="3">
    <source>
        <dbReference type="Pfam" id="PF13505"/>
    </source>
</evidence>
<evidence type="ECO:0000313" key="5">
    <source>
        <dbReference type="Proteomes" id="UP000254794"/>
    </source>
</evidence>
<dbReference type="SUPFAM" id="SSF56925">
    <property type="entry name" value="OMPA-like"/>
    <property type="match status" value="1"/>
</dbReference>
<reference evidence="4 5" key="1">
    <citation type="submission" date="2018-06" db="EMBL/GenBank/DDBJ databases">
        <authorList>
            <consortium name="Pathogen Informatics"/>
            <person name="Doyle S."/>
        </authorList>
    </citation>
    <scope>NUCLEOTIDE SEQUENCE [LARGE SCALE GENOMIC DNA]</scope>
    <source>
        <strain evidence="4 5">NCTC13316</strain>
    </source>
</reference>
<dbReference type="EMBL" id="UGOD01000001">
    <property type="protein sequence ID" value="STX50842.1"/>
    <property type="molecule type" value="Genomic_DNA"/>
</dbReference>
<gene>
    <name evidence="4" type="ORF">NCTC13316_00930</name>
</gene>
<evidence type="ECO:0000256" key="2">
    <source>
        <dbReference type="SAM" id="SignalP"/>
    </source>
</evidence>
<sequence length="246" mass="26980">MIIKKQFFSLALLLPLPLAAANFDIHGGGGIAKFHTSNSSMMVSQSEIDTLGDPNNGWDNGIYQLGFSFFPGSAIPEPGAFNLLHTMSFQVNAYHIAEDNFSGPVYRFGDHTLHDYNYKMNLRSTRVMADAVFNAFSFNNLGIYGKLGVGEAWNRVDYSDYPIDGSDSSSISIHRKTRSGVAVEAGAGVQYNFTNGLGISFEYLYVDMDRVRLGHASSNSCLDGIVSPTLSLESSAFLLNLHWMFA</sequence>
<feature type="signal peptide" evidence="2">
    <location>
        <begin position="1"/>
        <end position="20"/>
    </location>
</feature>
<feature type="chain" id="PRO_5016887425" evidence="2">
    <location>
        <begin position="21"/>
        <end position="246"/>
    </location>
</feature>
<protein>
    <submittedName>
        <fullName evidence="4">Opacity protein and related surface antigens</fullName>
    </submittedName>
</protein>
<evidence type="ECO:0000256" key="1">
    <source>
        <dbReference type="ARBA" id="ARBA00022729"/>
    </source>
</evidence>